<evidence type="ECO:0000256" key="7">
    <source>
        <dbReference type="ARBA" id="ARBA00023136"/>
    </source>
</evidence>
<dbReference type="OrthoDB" id="9803416at2"/>
<sequence>MIRTFGFKKDSEPYLNFSLASLSDHDLQWYWVDFDNPSESEIELLQKHFKFHPLAIEDTLFSLNKPKLDYYEGYTFFILNALKDDTLDPSEVSLFVEQNSIISFHTDSLPEIDAAWERVTGDPSHWDKGSIFVAHQIFDKIVDRFFPAVYMIEDKLDGLDANLDRKFIHKLLDEVFQIRGDLLKLRRTVSSMRDLLYRILNSERLPGFKEHKIYFSDIHDHLLKLSDMIESSREITSDLRDSYLSINSNRMNTNMMVLTVITTIFIPLTFIAGIYGMNFDYMPELSWKYGYFLVLGIMSCIGVLMFLWFKRKGWFDS</sequence>
<dbReference type="PANTHER" id="PTHR46494">
    <property type="entry name" value="CORA FAMILY METAL ION TRANSPORTER (EUROFUNG)"/>
    <property type="match status" value="1"/>
</dbReference>
<feature type="transmembrane region" description="Helical" evidence="8">
    <location>
        <begin position="255"/>
        <end position="277"/>
    </location>
</feature>
<comment type="similarity">
    <text evidence="2 8">Belongs to the CorA metal ion transporter (MIT) (TC 1.A.35) family.</text>
</comment>
<protein>
    <recommendedName>
        <fullName evidence="8">Magnesium transport protein CorA</fullName>
    </recommendedName>
</protein>
<keyword evidence="4 8" id="KW-1003">Cell membrane</keyword>
<dbReference type="Proteomes" id="UP000005262">
    <property type="component" value="Chromosome"/>
</dbReference>
<comment type="subcellular location">
    <subcellularLocation>
        <location evidence="1">Cell membrane</location>
        <topology evidence="1">Multi-pass membrane protein</topology>
    </subcellularLocation>
    <subcellularLocation>
        <location evidence="8">Membrane</location>
        <topology evidence="8">Multi-pass membrane protein</topology>
    </subcellularLocation>
</comment>
<dbReference type="Gene3D" id="3.30.460.20">
    <property type="entry name" value="CorA soluble domain-like"/>
    <property type="match status" value="1"/>
</dbReference>
<evidence type="ECO:0000256" key="8">
    <source>
        <dbReference type="RuleBase" id="RU362010"/>
    </source>
</evidence>
<keyword evidence="3 8" id="KW-0813">Transport</keyword>
<proteinExistence type="inferred from homology"/>
<dbReference type="SUPFAM" id="SSF144083">
    <property type="entry name" value="Magnesium transport protein CorA, transmembrane region"/>
    <property type="match status" value="1"/>
</dbReference>
<keyword evidence="5 8" id="KW-0812">Transmembrane</keyword>
<accession>J7IQT2</accession>
<keyword evidence="6 8" id="KW-1133">Transmembrane helix</keyword>
<dbReference type="GO" id="GO:0015087">
    <property type="term" value="F:cobalt ion transmembrane transporter activity"/>
    <property type="evidence" value="ECO:0007669"/>
    <property type="project" value="UniProtKB-UniRule"/>
</dbReference>
<reference evidence="9 10" key="1">
    <citation type="journal article" date="2012" name="J. Bacteriol.">
        <title>Complete genome sequences of Desulfosporosinus orientis DSM765T, Desulfosporosinus youngiae DSM17734T, Desulfosporosinus meridiei DSM13257T, and Desulfosporosinus acidiphilus DSM22704T.</title>
        <authorList>
            <person name="Pester M."/>
            <person name="Brambilla E."/>
            <person name="Alazard D."/>
            <person name="Rattei T."/>
            <person name="Weinmaier T."/>
            <person name="Han J."/>
            <person name="Lucas S."/>
            <person name="Lapidus A."/>
            <person name="Cheng J.F."/>
            <person name="Goodwin L."/>
            <person name="Pitluck S."/>
            <person name="Peters L."/>
            <person name="Ovchinnikova G."/>
            <person name="Teshima H."/>
            <person name="Detter J.C."/>
            <person name="Han C.S."/>
            <person name="Tapia R."/>
            <person name="Land M.L."/>
            <person name="Hauser L."/>
            <person name="Kyrpides N.C."/>
            <person name="Ivanova N.N."/>
            <person name="Pagani I."/>
            <person name="Huntmann M."/>
            <person name="Wei C.L."/>
            <person name="Davenport K.W."/>
            <person name="Daligault H."/>
            <person name="Chain P.S."/>
            <person name="Chen A."/>
            <person name="Mavromatis K."/>
            <person name="Markowitz V."/>
            <person name="Szeto E."/>
            <person name="Mikhailova N."/>
            <person name="Pati A."/>
            <person name="Wagner M."/>
            <person name="Woyke T."/>
            <person name="Ollivier B."/>
            <person name="Klenk H.P."/>
            <person name="Spring S."/>
            <person name="Loy A."/>
        </authorList>
    </citation>
    <scope>NUCLEOTIDE SEQUENCE [LARGE SCALE GENOMIC DNA]</scope>
    <source>
        <strain evidence="10">ATCC BAA-275 / DSM 13257 / NCIMB 13706 / S10</strain>
    </source>
</reference>
<evidence type="ECO:0000256" key="6">
    <source>
        <dbReference type="ARBA" id="ARBA00022989"/>
    </source>
</evidence>
<keyword evidence="8" id="KW-0460">Magnesium</keyword>
<dbReference type="InterPro" id="IPR004488">
    <property type="entry name" value="Mg/Co-transport_prot_CorA"/>
</dbReference>
<dbReference type="Pfam" id="PF01544">
    <property type="entry name" value="CorA"/>
    <property type="match status" value="1"/>
</dbReference>
<dbReference type="HOGENOM" id="CLU_007127_0_0_9"/>
<evidence type="ECO:0000313" key="10">
    <source>
        <dbReference type="Proteomes" id="UP000005262"/>
    </source>
</evidence>
<dbReference type="InterPro" id="IPR002523">
    <property type="entry name" value="MgTranspt_CorA/ZnTranspt_ZntB"/>
</dbReference>
<reference evidence="10" key="2">
    <citation type="submission" date="2012-08" db="EMBL/GenBank/DDBJ databases">
        <title>Finished genome of Desulfosporosinus meridiei DSM 13257.</title>
        <authorList>
            <person name="Huntemann M."/>
            <person name="Wei C.-L."/>
            <person name="Han J."/>
            <person name="Detter J.C."/>
            <person name="Han C."/>
            <person name="Davenport K."/>
            <person name="Daligault H."/>
            <person name="Erkkila T."/>
            <person name="Gu W."/>
            <person name="Munk A.C.C."/>
            <person name="Teshima H."/>
            <person name="Xu Y."/>
            <person name="Chain P."/>
            <person name="Tapia R."/>
            <person name="Chen A."/>
            <person name="Krypides N."/>
            <person name="Mavromatis K."/>
            <person name="Markowitz V."/>
            <person name="Szeto E."/>
            <person name="Ivanova N."/>
            <person name="Mikhailova N."/>
            <person name="Ovchinnikova G."/>
            <person name="Pagani I."/>
            <person name="Pati A."/>
            <person name="Goodwin L."/>
            <person name="Peters L."/>
            <person name="Pitluck S."/>
            <person name="Woyke T."/>
            <person name="Pester M."/>
            <person name="Spring S."/>
            <person name="Ollivier B."/>
            <person name="Rattei T."/>
            <person name="Klenk H.-P."/>
            <person name="Wagner M."/>
            <person name="Loy A."/>
        </authorList>
    </citation>
    <scope>NUCLEOTIDE SEQUENCE [LARGE SCALE GENOMIC DNA]</scope>
    <source>
        <strain evidence="10">ATCC BAA-275 / DSM 13257 / NCIMB 13706 / S10</strain>
    </source>
</reference>
<dbReference type="InterPro" id="IPR045863">
    <property type="entry name" value="CorA_TM1_TM2"/>
</dbReference>
<dbReference type="CDD" id="cd12831">
    <property type="entry name" value="TmCorA-like_u2"/>
    <property type="match status" value="1"/>
</dbReference>
<evidence type="ECO:0000256" key="5">
    <source>
        <dbReference type="ARBA" id="ARBA00022692"/>
    </source>
</evidence>
<comment type="function">
    <text evidence="8">Mediates influx of magnesium ions.</text>
</comment>
<dbReference type="PANTHER" id="PTHR46494:SF1">
    <property type="entry name" value="CORA FAMILY METAL ION TRANSPORTER (EUROFUNG)"/>
    <property type="match status" value="1"/>
</dbReference>
<dbReference type="STRING" id="768704.Desmer_2277"/>
<evidence type="ECO:0000256" key="1">
    <source>
        <dbReference type="ARBA" id="ARBA00004651"/>
    </source>
</evidence>
<dbReference type="SUPFAM" id="SSF143865">
    <property type="entry name" value="CorA soluble domain-like"/>
    <property type="match status" value="1"/>
</dbReference>
<dbReference type="KEGG" id="dmi:Desmer_2277"/>
<keyword evidence="8" id="KW-0406">Ion transport</keyword>
<evidence type="ECO:0000256" key="3">
    <source>
        <dbReference type="ARBA" id="ARBA00022448"/>
    </source>
</evidence>
<evidence type="ECO:0000256" key="4">
    <source>
        <dbReference type="ARBA" id="ARBA00022475"/>
    </source>
</evidence>
<dbReference type="AlphaFoldDB" id="J7IQT2"/>
<dbReference type="FunFam" id="1.20.58.340:FF:000012">
    <property type="entry name" value="Magnesium transport protein CorA"/>
    <property type="match status" value="1"/>
</dbReference>
<keyword evidence="10" id="KW-1185">Reference proteome</keyword>
<evidence type="ECO:0000313" key="9">
    <source>
        <dbReference type="EMBL" id="AFQ44212.1"/>
    </source>
</evidence>
<dbReference type="NCBIfam" id="TIGR00383">
    <property type="entry name" value="corA"/>
    <property type="match status" value="1"/>
</dbReference>
<dbReference type="EMBL" id="CP003629">
    <property type="protein sequence ID" value="AFQ44212.1"/>
    <property type="molecule type" value="Genomic_DNA"/>
</dbReference>
<organism evidence="9 10">
    <name type="scientific">Desulfosporosinus meridiei (strain ATCC BAA-275 / DSM 13257 / KCTC 12902 / NCIMB 13706 / S10)</name>
    <dbReference type="NCBI Taxonomy" id="768704"/>
    <lineage>
        <taxon>Bacteria</taxon>
        <taxon>Bacillati</taxon>
        <taxon>Bacillota</taxon>
        <taxon>Clostridia</taxon>
        <taxon>Eubacteriales</taxon>
        <taxon>Desulfitobacteriaceae</taxon>
        <taxon>Desulfosporosinus</taxon>
    </lineage>
</organism>
<dbReference type="Gene3D" id="1.20.58.340">
    <property type="entry name" value="Magnesium transport protein CorA, transmembrane region"/>
    <property type="match status" value="2"/>
</dbReference>
<dbReference type="eggNOG" id="COG0598">
    <property type="taxonomic scope" value="Bacteria"/>
</dbReference>
<gene>
    <name evidence="8" type="primary">corA</name>
    <name evidence="9" type="ordered locus">Desmer_2277</name>
</gene>
<dbReference type="RefSeq" id="WP_014903126.1">
    <property type="nucleotide sequence ID" value="NC_018515.1"/>
</dbReference>
<dbReference type="GO" id="GO:0000287">
    <property type="term" value="F:magnesium ion binding"/>
    <property type="evidence" value="ECO:0007669"/>
    <property type="project" value="TreeGrafter"/>
</dbReference>
<dbReference type="GO" id="GO:0005886">
    <property type="term" value="C:plasma membrane"/>
    <property type="evidence" value="ECO:0007669"/>
    <property type="project" value="UniProtKB-SubCell"/>
</dbReference>
<dbReference type="GO" id="GO:0050897">
    <property type="term" value="F:cobalt ion binding"/>
    <property type="evidence" value="ECO:0007669"/>
    <property type="project" value="TreeGrafter"/>
</dbReference>
<evidence type="ECO:0000256" key="2">
    <source>
        <dbReference type="ARBA" id="ARBA00009765"/>
    </source>
</evidence>
<feature type="transmembrane region" description="Helical" evidence="8">
    <location>
        <begin position="289"/>
        <end position="309"/>
    </location>
</feature>
<dbReference type="GO" id="GO:0015095">
    <property type="term" value="F:magnesium ion transmembrane transporter activity"/>
    <property type="evidence" value="ECO:0007669"/>
    <property type="project" value="UniProtKB-UniRule"/>
</dbReference>
<keyword evidence="7 8" id="KW-0472">Membrane</keyword>
<name>J7IQT2_DESMD</name>
<dbReference type="InterPro" id="IPR045861">
    <property type="entry name" value="CorA_cytoplasmic_dom"/>
</dbReference>